<sequence length="211" mass="23257">MWLASHYPDTIDSKTNKMCIPLPKPAVLGLFGHICSPAQVCDRDDVDAGASSKTPLSPSALVDIYRTQCAELDPNIDTELSHVLEGYEKVINNLKKRGLMTINEGKRELKASGFDLLALKLMTLTPTKKTKRGQPCCLDGEQGYKGDQTGADKFGKHVYATLSSRLSVLRLPLLFIFSLVLNVESVGSSNYFLVMITKIGLVDFYDASLRR</sequence>
<evidence type="ECO:0000313" key="1">
    <source>
        <dbReference type="EMBL" id="OWZ15597.1"/>
    </source>
</evidence>
<dbReference type="EMBL" id="NBNE01001091">
    <property type="protein sequence ID" value="OWZ15597.1"/>
    <property type="molecule type" value="Genomic_DNA"/>
</dbReference>
<organism evidence="1 2">
    <name type="scientific">Phytophthora megakarya</name>
    <dbReference type="NCBI Taxonomy" id="4795"/>
    <lineage>
        <taxon>Eukaryota</taxon>
        <taxon>Sar</taxon>
        <taxon>Stramenopiles</taxon>
        <taxon>Oomycota</taxon>
        <taxon>Peronosporomycetes</taxon>
        <taxon>Peronosporales</taxon>
        <taxon>Peronosporaceae</taxon>
        <taxon>Phytophthora</taxon>
    </lineage>
</organism>
<proteinExistence type="predicted"/>
<accession>A0A225WF02</accession>
<evidence type="ECO:0000313" key="2">
    <source>
        <dbReference type="Proteomes" id="UP000198211"/>
    </source>
</evidence>
<reference evidence="2" key="1">
    <citation type="submission" date="2017-03" db="EMBL/GenBank/DDBJ databases">
        <title>Phytopthora megakarya and P. palmivora, two closely related causual agents of cacao black pod achieved similar genome size and gene model numbers by different mechanisms.</title>
        <authorList>
            <person name="Ali S."/>
            <person name="Shao J."/>
            <person name="Larry D.J."/>
            <person name="Kronmiller B."/>
            <person name="Shen D."/>
            <person name="Strem M.D."/>
            <person name="Melnick R.L."/>
            <person name="Guiltinan M.J."/>
            <person name="Tyler B.M."/>
            <person name="Meinhardt L.W."/>
            <person name="Bailey B.A."/>
        </authorList>
    </citation>
    <scope>NUCLEOTIDE SEQUENCE [LARGE SCALE GENOMIC DNA]</scope>
    <source>
        <strain evidence="2">zdho120</strain>
    </source>
</reference>
<protein>
    <submittedName>
        <fullName evidence="1">Uncharacterized protein</fullName>
    </submittedName>
</protein>
<comment type="caution">
    <text evidence="1">The sequence shown here is derived from an EMBL/GenBank/DDBJ whole genome shotgun (WGS) entry which is preliminary data.</text>
</comment>
<dbReference type="AlphaFoldDB" id="A0A225WF02"/>
<dbReference type="Proteomes" id="UP000198211">
    <property type="component" value="Unassembled WGS sequence"/>
</dbReference>
<name>A0A225WF02_9STRA</name>
<gene>
    <name evidence="1" type="ORF">PHMEG_00010728</name>
</gene>
<dbReference type="OrthoDB" id="94134at2759"/>
<keyword evidence="2" id="KW-1185">Reference proteome</keyword>